<reference evidence="2 3" key="1">
    <citation type="submission" date="2018-05" db="EMBL/GenBank/DDBJ databases">
        <title>Genomic Encyclopedia of Type Strains, Phase IV (KMG-IV): sequencing the most valuable type-strain genomes for metagenomic binning, comparative biology and taxonomic classification.</title>
        <authorList>
            <person name="Goeker M."/>
        </authorList>
    </citation>
    <scope>NUCLEOTIDE SEQUENCE [LARGE SCALE GENOMIC DNA]</scope>
    <source>
        <strain evidence="2 3">DSM 16791</strain>
    </source>
</reference>
<sequence length="332" mass="34541">MKSSFFQTMLTGLQAAIGVLVLTAPALAEGSVTLKVGYGPGGGYDLMARFVAEHLGGFLPGHPDIVVQNVDGAGSLKLAMMMVGSEPKDGSVIALINPVVAFATVSTPELASFDANSLGWIGSLSGSPQLCTVSRNSPIETVEDFLGRDFILGASGKSSTTYVMAALVKNALHARFSLVTGFKGLAEIGLASERGEIAGSCGNSLTAYTAGGLSQTNRIIGQWALEVPESMKDIPSFLELITDPVDHAAAKLIVDTLRFQHPLHLPPGTPPDIVETYRKAFDAMVADPGFRADAASRKLVLNAKSGETVAGIVRALTGADKAVIDRAGELSK</sequence>
<dbReference type="InterPro" id="IPR042100">
    <property type="entry name" value="Bug_dom1"/>
</dbReference>
<comment type="caution">
    <text evidence="2">The sequence shown here is derived from an EMBL/GenBank/DDBJ whole genome shotgun (WGS) entry which is preliminary data.</text>
</comment>
<accession>A0A317PPR2</accession>
<keyword evidence="2" id="KW-0675">Receptor</keyword>
<dbReference type="Gene3D" id="3.40.190.10">
    <property type="entry name" value="Periplasmic binding protein-like II"/>
    <property type="match status" value="1"/>
</dbReference>
<dbReference type="EMBL" id="QGTR01000001">
    <property type="protein sequence ID" value="PWW03498.1"/>
    <property type="molecule type" value="Genomic_DNA"/>
</dbReference>
<dbReference type="InterPro" id="IPR005064">
    <property type="entry name" value="BUG"/>
</dbReference>
<evidence type="ECO:0000313" key="3">
    <source>
        <dbReference type="Proteomes" id="UP000246352"/>
    </source>
</evidence>
<evidence type="ECO:0000313" key="2">
    <source>
        <dbReference type="EMBL" id="PWW03498.1"/>
    </source>
</evidence>
<name>A0A317PPR2_9HYPH</name>
<protein>
    <submittedName>
        <fullName evidence="2">Tripartite-type tricarboxylate transporter receptor subunit TctC</fullName>
    </submittedName>
</protein>
<keyword evidence="3" id="KW-1185">Reference proteome</keyword>
<dbReference type="Proteomes" id="UP000246352">
    <property type="component" value="Unassembled WGS sequence"/>
</dbReference>
<dbReference type="PANTHER" id="PTHR42928">
    <property type="entry name" value="TRICARBOXYLATE-BINDING PROTEIN"/>
    <property type="match status" value="1"/>
</dbReference>
<gene>
    <name evidence="2" type="ORF">DFR52_101179</name>
</gene>
<dbReference type="OrthoDB" id="7817633at2"/>
<dbReference type="SUPFAM" id="SSF53850">
    <property type="entry name" value="Periplasmic binding protein-like II"/>
    <property type="match status" value="1"/>
</dbReference>
<dbReference type="PANTHER" id="PTHR42928:SF5">
    <property type="entry name" value="BLR1237 PROTEIN"/>
    <property type="match status" value="1"/>
</dbReference>
<comment type="similarity">
    <text evidence="1">Belongs to the UPF0065 (bug) family.</text>
</comment>
<proteinExistence type="inferred from homology"/>
<dbReference type="RefSeq" id="WP_110030055.1">
    <property type="nucleotide sequence ID" value="NZ_QGTR01000001.1"/>
</dbReference>
<dbReference type="AlphaFoldDB" id="A0A317PPR2"/>
<organism evidence="2 3">
    <name type="scientific">Hoeflea marina</name>
    <dbReference type="NCBI Taxonomy" id="274592"/>
    <lineage>
        <taxon>Bacteria</taxon>
        <taxon>Pseudomonadati</taxon>
        <taxon>Pseudomonadota</taxon>
        <taxon>Alphaproteobacteria</taxon>
        <taxon>Hyphomicrobiales</taxon>
        <taxon>Rhizobiaceae</taxon>
        <taxon>Hoeflea</taxon>
    </lineage>
</organism>
<dbReference type="Gene3D" id="3.40.190.150">
    <property type="entry name" value="Bordetella uptake gene, domain 1"/>
    <property type="match status" value="1"/>
</dbReference>
<evidence type="ECO:0000256" key="1">
    <source>
        <dbReference type="ARBA" id="ARBA00006987"/>
    </source>
</evidence>